<dbReference type="GO" id="GO:0016787">
    <property type="term" value="F:hydrolase activity"/>
    <property type="evidence" value="ECO:0007669"/>
    <property type="project" value="UniProtKB-KW"/>
</dbReference>
<evidence type="ECO:0000259" key="2">
    <source>
        <dbReference type="Pfam" id="PF00857"/>
    </source>
</evidence>
<feature type="domain" description="Isochorismatase-like" evidence="2">
    <location>
        <begin position="16"/>
        <end position="177"/>
    </location>
</feature>
<dbReference type="HOGENOM" id="CLU_068979_12_0_12"/>
<dbReference type="EMBL" id="CP003155">
    <property type="protein sequence ID" value="AEV27939.1"/>
    <property type="molecule type" value="Genomic_DNA"/>
</dbReference>
<protein>
    <submittedName>
        <fullName evidence="3">Nicotinamidase-like amidase</fullName>
    </submittedName>
</protein>
<gene>
    <name evidence="3" type="ordered locus">SpiGrapes_0075</name>
</gene>
<keyword evidence="4" id="KW-1185">Reference proteome</keyword>
<dbReference type="InterPro" id="IPR000868">
    <property type="entry name" value="Isochorismatase-like_dom"/>
</dbReference>
<dbReference type="Proteomes" id="UP000005632">
    <property type="component" value="Chromosome"/>
</dbReference>
<accession>G8QT34</accession>
<dbReference type="PANTHER" id="PTHR43540">
    <property type="entry name" value="PEROXYUREIDOACRYLATE/UREIDOACRYLATE AMIDOHYDROLASE-RELATED"/>
    <property type="match status" value="1"/>
</dbReference>
<organism evidence="3 4">
    <name type="scientific">Sphaerochaeta pleomorpha (strain ATCC BAA-1885 / DSM 22778 / Grapes)</name>
    <dbReference type="NCBI Taxonomy" id="158190"/>
    <lineage>
        <taxon>Bacteria</taxon>
        <taxon>Pseudomonadati</taxon>
        <taxon>Spirochaetota</taxon>
        <taxon>Spirochaetia</taxon>
        <taxon>Spirochaetales</taxon>
        <taxon>Sphaerochaetaceae</taxon>
        <taxon>Sphaerochaeta</taxon>
    </lineage>
</organism>
<dbReference type="Pfam" id="PF00857">
    <property type="entry name" value="Isochorismatase"/>
    <property type="match status" value="1"/>
</dbReference>
<reference evidence="3 4" key="1">
    <citation type="submission" date="2011-11" db="EMBL/GenBank/DDBJ databases">
        <title>Complete sequence of Spirochaeta sp. grapes.</title>
        <authorList>
            <consortium name="US DOE Joint Genome Institute"/>
            <person name="Lucas S."/>
            <person name="Han J."/>
            <person name="Lapidus A."/>
            <person name="Cheng J.-F."/>
            <person name="Goodwin L."/>
            <person name="Pitluck S."/>
            <person name="Peters L."/>
            <person name="Ovchinnikova G."/>
            <person name="Munk A.C."/>
            <person name="Detter J.C."/>
            <person name="Han C."/>
            <person name="Tapia R."/>
            <person name="Land M."/>
            <person name="Hauser L."/>
            <person name="Kyrpides N."/>
            <person name="Ivanova N."/>
            <person name="Pagani I."/>
            <person name="Ritalahtilisa K."/>
            <person name="Loeffler F."/>
            <person name="Woyke T."/>
        </authorList>
    </citation>
    <scope>NUCLEOTIDE SEQUENCE [LARGE SCALE GENOMIC DNA]</scope>
    <source>
        <strain evidence="4">ATCC BAA-1885 / DSM 22778 / Grapes</strain>
    </source>
</reference>
<proteinExistence type="predicted"/>
<dbReference type="OrthoDB" id="9796485at2"/>
<name>G8QT34_SPHPG</name>
<evidence type="ECO:0000313" key="3">
    <source>
        <dbReference type="EMBL" id="AEV27939.1"/>
    </source>
</evidence>
<dbReference type="AlphaFoldDB" id="G8QT34"/>
<keyword evidence="1" id="KW-0378">Hydrolase</keyword>
<dbReference type="RefSeq" id="WP_014268788.1">
    <property type="nucleotide sequence ID" value="NC_016633.1"/>
</dbReference>
<dbReference type="InterPro" id="IPR050272">
    <property type="entry name" value="Isochorismatase-like_hydrls"/>
</dbReference>
<dbReference type="KEGG" id="sgp:SpiGrapes_0075"/>
<dbReference type="PANTHER" id="PTHR43540:SF6">
    <property type="entry name" value="ISOCHORISMATASE-LIKE DOMAIN-CONTAINING PROTEIN"/>
    <property type="match status" value="1"/>
</dbReference>
<dbReference type="STRING" id="158190.SpiGrapes_0075"/>
<sequence>MHIATYTESGKPLSDSLLIIIDMQKDFVTGPLGSREAQQLVPKLIDKIKKTEKQLWFTLDTHTQDYLHTPEGLKLPVPHCIKGTEGHDIIDELLPYFQSARVFEKPTFGSVEMAKQIAAMPEIKKVELAGVCTDICVISNALLIKAFRPDIEISVDAENCAGSTVENHTAALISMACCQIEIM</sequence>
<dbReference type="eggNOG" id="COG1335">
    <property type="taxonomic scope" value="Bacteria"/>
</dbReference>
<dbReference type="Gene3D" id="3.40.50.850">
    <property type="entry name" value="Isochorismatase-like"/>
    <property type="match status" value="1"/>
</dbReference>
<evidence type="ECO:0000313" key="4">
    <source>
        <dbReference type="Proteomes" id="UP000005632"/>
    </source>
</evidence>
<dbReference type="CDD" id="cd00431">
    <property type="entry name" value="cysteine_hydrolases"/>
    <property type="match status" value="1"/>
</dbReference>
<evidence type="ECO:0000256" key="1">
    <source>
        <dbReference type="ARBA" id="ARBA00022801"/>
    </source>
</evidence>
<dbReference type="InterPro" id="IPR036380">
    <property type="entry name" value="Isochorismatase-like_sf"/>
</dbReference>
<dbReference type="SUPFAM" id="SSF52499">
    <property type="entry name" value="Isochorismatase-like hydrolases"/>
    <property type="match status" value="1"/>
</dbReference>